<reference evidence="2" key="2">
    <citation type="submission" date="2015-01" db="EMBL/GenBank/DDBJ databases">
        <title>Evolutionary Origins and Diversification of the Mycorrhizal Mutualists.</title>
        <authorList>
            <consortium name="DOE Joint Genome Institute"/>
            <consortium name="Mycorrhizal Genomics Consortium"/>
            <person name="Kohler A."/>
            <person name="Kuo A."/>
            <person name="Nagy L.G."/>
            <person name="Floudas D."/>
            <person name="Copeland A."/>
            <person name="Barry K.W."/>
            <person name="Cichocki N."/>
            <person name="Veneault-Fourrey C."/>
            <person name="LaButti K."/>
            <person name="Lindquist E.A."/>
            <person name="Lipzen A."/>
            <person name="Lundell T."/>
            <person name="Morin E."/>
            <person name="Murat C."/>
            <person name="Riley R."/>
            <person name="Ohm R."/>
            <person name="Sun H."/>
            <person name="Tunlid A."/>
            <person name="Henrissat B."/>
            <person name="Grigoriev I.V."/>
            <person name="Hibbett D.S."/>
            <person name="Martin F."/>
        </authorList>
    </citation>
    <scope>NUCLEOTIDE SEQUENCE [LARGE SCALE GENOMIC DNA]</scope>
    <source>
        <strain evidence="2">F 1598</strain>
    </source>
</reference>
<protein>
    <submittedName>
        <fullName evidence="1">Uncharacterized protein</fullName>
    </submittedName>
</protein>
<dbReference type="EMBL" id="KN832971">
    <property type="protein sequence ID" value="KIM91621.1"/>
    <property type="molecule type" value="Genomic_DNA"/>
</dbReference>
<name>A0A0C3GM90_PILCF</name>
<dbReference type="AlphaFoldDB" id="A0A0C3GM90"/>
<evidence type="ECO:0000313" key="1">
    <source>
        <dbReference type="EMBL" id="KIM91621.1"/>
    </source>
</evidence>
<sequence length="145" mass="16208">MLSWSPDSIVDLLRKRSIPTSEIGTFHVYLRQLANELVRHIIQTISYHFPDVWSLTITLDHPDIHIYPDTMSSILGSFAYLEFLIIEFNVKLGRTVQAPYLDRKSEIAEAWAAECPRLGEIGFPDGSAVACNVGTNGAFGISPFP</sequence>
<organism evidence="1 2">
    <name type="scientific">Piloderma croceum (strain F 1598)</name>
    <dbReference type="NCBI Taxonomy" id="765440"/>
    <lineage>
        <taxon>Eukaryota</taxon>
        <taxon>Fungi</taxon>
        <taxon>Dikarya</taxon>
        <taxon>Basidiomycota</taxon>
        <taxon>Agaricomycotina</taxon>
        <taxon>Agaricomycetes</taxon>
        <taxon>Agaricomycetidae</taxon>
        <taxon>Atheliales</taxon>
        <taxon>Atheliaceae</taxon>
        <taxon>Piloderma</taxon>
    </lineage>
</organism>
<evidence type="ECO:0000313" key="2">
    <source>
        <dbReference type="Proteomes" id="UP000054166"/>
    </source>
</evidence>
<proteinExistence type="predicted"/>
<gene>
    <name evidence="1" type="ORF">PILCRDRAFT_810909</name>
</gene>
<reference evidence="1 2" key="1">
    <citation type="submission" date="2014-04" db="EMBL/GenBank/DDBJ databases">
        <authorList>
            <consortium name="DOE Joint Genome Institute"/>
            <person name="Kuo A."/>
            <person name="Tarkka M."/>
            <person name="Buscot F."/>
            <person name="Kohler A."/>
            <person name="Nagy L.G."/>
            <person name="Floudas D."/>
            <person name="Copeland A."/>
            <person name="Barry K.W."/>
            <person name="Cichocki N."/>
            <person name="Veneault-Fourrey C."/>
            <person name="LaButti K."/>
            <person name="Lindquist E.A."/>
            <person name="Lipzen A."/>
            <person name="Lundell T."/>
            <person name="Morin E."/>
            <person name="Murat C."/>
            <person name="Sun H."/>
            <person name="Tunlid A."/>
            <person name="Henrissat B."/>
            <person name="Grigoriev I.V."/>
            <person name="Hibbett D.S."/>
            <person name="Martin F."/>
            <person name="Nordberg H.P."/>
            <person name="Cantor M.N."/>
            <person name="Hua S.X."/>
        </authorList>
    </citation>
    <scope>NUCLEOTIDE SEQUENCE [LARGE SCALE GENOMIC DNA]</scope>
    <source>
        <strain evidence="1 2">F 1598</strain>
    </source>
</reference>
<accession>A0A0C3GM90</accession>
<dbReference type="Proteomes" id="UP000054166">
    <property type="component" value="Unassembled WGS sequence"/>
</dbReference>
<keyword evidence="2" id="KW-1185">Reference proteome</keyword>
<dbReference type="InParanoid" id="A0A0C3GM90"/>
<dbReference type="HOGENOM" id="CLU_1787533_0_0_1"/>